<dbReference type="AlphaFoldDB" id="A0A426FPW7"/>
<feature type="region of interest" description="Disordered" evidence="1">
    <location>
        <begin position="44"/>
        <end position="79"/>
    </location>
</feature>
<dbReference type="NCBIfam" id="TIGR00847">
    <property type="entry name" value="ccoS"/>
    <property type="match status" value="1"/>
</dbReference>
<keyword evidence="2" id="KW-0812">Transmembrane</keyword>
<feature type="transmembrane region" description="Helical" evidence="2">
    <location>
        <begin position="6"/>
        <end position="27"/>
    </location>
</feature>
<accession>A0A426FPW7</accession>
<keyword evidence="2" id="KW-0472">Membrane</keyword>
<evidence type="ECO:0000313" key="3">
    <source>
        <dbReference type="EMBL" id="RRN44717.1"/>
    </source>
</evidence>
<dbReference type="OrthoDB" id="9802763at2"/>
<gene>
    <name evidence="3" type="primary">ccoS</name>
    <name evidence="3" type="ORF">EHV23_14545</name>
</gene>
<evidence type="ECO:0000256" key="2">
    <source>
        <dbReference type="SAM" id="Phobius"/>
    </source>
</evidence>
<evidence type="ECO:0000256" key="1">
    <source>
        <dbReference type="SAM" id="MobiDB-lite"/>
    </source>
</evidence>
<sequence length="79" mass="8438">MDILYTLIPLSVVLILAILGFLAWAVYGGQFEDLDAEAERILLDDDRAAPPRPQEASQPPAATPVSTAEAPVAPPPQRS</sequence>
<dbReference type="EMBL" id="RRUE01000002">
    <property type="protein sequence ID" value="RRN44717.1"/>
    <property type="molecule type" value="Genomic_DNA"/>
</dbReference>
<dbReference type="Proteomes" id="UP000270261">
    <property type="component" value="Unassembled WGS sequence"/>
</dbReference>
<dbReference type="PANTHER" id="PTHR41532">
    <property type="entry name" value="FIXS PROTEIN"/>
    <property type="match status" value="1"/>
</dbReference>
<protein>
    <submittedName>
        <fullName evidence="3">Cbb3-type cytochrome oxidase assembly protein CcoS</fullName>
    </submittedName>
</protein>
<dbReference type="Pfam" id="PF03597">
    <property type="entry name" value="FixS"/>
    <property type="match status" value="1"/>
</dbReference>
<dbReference type="InterPro" id="IPR004714">
    <property type="entry name" value="Cyt_oxidase_maturation_cbb3"/>
</dbReference>
<evidence type="ECO:0000313" key="4">
    <source>
        <dbReference type="Proteomes" id="UP000270261"/>
    </source>
</evidence>
<comment type="caution">
    <text evidence="3">The sequence shown here is derived from an EMBL/GenBank/DDBJ whole genome shotgun (WGS) entry which is preliminary data.</text>
</comment>
<reference evidence="3 4" key="1">
    <citation type="submission" date="2018-11" db="EMBL/GenBank/DDBJ databases">
        <title>Genome sequencing of Lautropia sp. KCOM 2505 (= ChDC F240).</title>
        <authorList>
            <person name="Kook J.-K."/>
            <person name="Park S.-N."/>
            <person name="Lim Y.K."/>
        </authorList>
    </citation>
    <scope>NUCLEOTIDE SEQUENCE [LARGE SCALE GENOMIC DNA]</scope>
    <source>
        <strain evidence="3 4">KCOM 2505</strain>
    </source>
</reference>
<dbReference type="PANTHER" id="PTHR41532:SF1">
    <property type="entry name" value="FIXS PROTEIN"/>
    <property type="match status" value="1"/>
</dbReference>
<keyword evidence="4" id="KW-1185">Reference proteome</keyword>
<name>A0A426FPW7_9BURK</name>
<proteinExistence type="predicted"/>
<keyword evidence="2" id="KW-1133">Transmembrane helix</keyword>
<organism evidence="3 4">
    <name type="scientific">Lautropia dentalis</name>
    <dbReference type="NCBI Taxonomy" id="2490857"/>
    <lineage>
        <taxon>Bacteria</taxon>
        <taxon>Pseudomonadati</taxon>
        <taxon>Pseudomonadota</taxon>
        <taxon>Betaproteobacteria</taxon>
        <taxon>Burkholderiales</taxon>
        <taxon>Burkholderiaceae</taxon>
        <taxon>Lautropia</taxon>
    </lineage>
</organism>